<name>A0A0E9XR90_ANGAN</name>
<evidence type="ECO:0000313" key="1">
    <source>
        <dbReference type="EMBL" id="JAI05175.1"/>
    </source>
</evidence>
<organism evidence="1">
    <name type="scientific">Anguilla anguilla</name>
    <name type="common">European freshwater eel</name>
    <name type="synonym">Muraena anguilla</name>
    <dbReference type="NCBI Taxonomy" id="7936"/>
    <lineage>
        <taxon>Eukaryota</taxon>
        <taxon>Metazoa</taxon>
        <taxon>Chordata</taxon>
        <taxon>Craniata</taxon>
        <taxon>Vertebrata</taxon>
        <taxon>Euteleostomi</taxon>
        <taxon>Actinopterygii</taxon>
        <taxon>Neopterygii</taxon>
        <taxon>Teleostei</taxon>
        <taxon>Anguilliformes</taxon>
        <taxon>Anguillidae</taxon>
        <taxon>Anguilla</taxon>
    </lineage>
</organism>
<proteinExistence type="predicted"/>
<reference evidence="1" key="2">
    <citation type="journal article" date="2015" name="Fish Shellfish Immunol.">
        <title>Early steps in the European eel (Anguilla anguilla)-Vibrio vulnificus interaction in the gills: Role of the RtxA13 toxin.</title>
        <authorList>
            <person name="Callol A."/>
            <person name="Pajuelo D."/>
            <person name="Ebbesson L."/>
            <person name="Teles M."/>
            <person name="MacKenzie S."/>
            <person name="Amaro C."/>
        </authorList>
    </citation>
    <scope>NUCLEOTIDE SEQUENCE</scope>
</reference>
<protein>
    <submittedName>
        <fullName evidence="1">Uncharacterized protein</fullName>
    </submittedName>
</protein>
<accession>A0A0E9XR90</accession>
<dbReference type="EMBL" id="GBXM01003403">
    <property type="protein sequence ID" value="JAI05175.1"/>
    <property type="molecule type" value="Transcribed_RNA"/>
</dbReference>
<sequence length="37" mass="3886">MCMSLSVQARLQSTVSHMPQTTGADGASLSGFCHWGC</sequence>
<reference evidence="1" key="1">
    <citation type="submission" date="2014-11" db="EMBL/GenBank/DDBJ databases">
        <authorList>
            <person name="Amaro Gonzalez C."/>
        </authorList>
    </citation>
    <scope>NUCLEOTIDE SEQUENCE</scope>
</reference>
<dbReference type="AlphaFoldDB" id="A0A0E9XR90"/>